<evidence type="ECO:0000313" key="2">
    <source>
        <dbReference type="Proteomes" id="UP000700732"/>
    </source>
</evidence>
<proteinExistence type="predicted"/>
<name>A0ABR6WE41_9BACT</name>
<reference evidence="1 2" key="1">
    <citation type="submission" date="2019-06" db="EMBL/GenBank/DDBJ databases">
        <title>Spirosoma utsteinense sp. nov. isolated from Antarctic ice-free soils.</title>
        <authorList>
            <person name="Tahon G."/>
        </authorList>
    </citation>
    <scope>NUCLEOTIDE SEQUENCE [LARGE SCALE GENOMIC DNA]</scope>
    <source>
        <strain evidence="1 2">LMG 31447</strain>
    </source>
</reference>
<dbReference type="EMBL" id="VFIA01000060">
    <property type="protein sequence ID" value="MBC3794821.1"/>
    <property type="molecule type" value="Genomic_DNA"/>
</dbReference>
<dbReference type="Gene3D" id="3.40.50.720">
    <property type="entry name" value="NAD(P)-binding Rossmann-like Domain"/>
    <property type="match status" value="1"/>
</dbReference>
<dbReference type="Proteomes" id="UP000700732">
    <property type="component" value="Unassembled WGS sequence"/>
</dbReference>
<gene>
    <name evidence="1" type="ORF">FH603_5353</name>
</gene>
<dbReference type="Pfam" id="PF13602">
    <property type="entry name" value="ADH_zinc_N_2"/>
    <property type="match status" value="1"/>
</dbReference>
<comment type="caution">
    <text evidence="1">The sequence shown here is derived from an EMBL/GenBank/DDBJ whole genome shotgun (WGS) entry which is preliminary data.</text>
</comment>
<accession>A0ABR6WE41</accession>
<dbReference type="Gene3D" id="3.90.180.10">
    <property type="entry name" value="Medium-chain alcohol dehydrogenases, catalytic domain"/>
    <property type="match status" value="1"/>
</dbReference>
<organism evidence="1 2">
    <name type="scientific">Spirosoma utsteinense</name>
    <dbReference type="NCBI Taxonomy" id="2585773"/>
    <lineage>
        <taxon>Bacteria</taxon>
        <taxon>Pseudomonadati</taxon>
        <taxon>Bacteroidota</taxon>
        <taxon>Cytophagia</taxon>
        <taxon>Cytophagales</taxon>
        <taxon>Cytophagaceae</taxon>
        <taxon>Spirosoma</taxon>
    </lineage>
</organism>
<evidence type="ECO:0000313" key="1">
    <source>
        <dbReference type="EMBL" id="MBC3794821.1"/>
    </source>
</evidence>
<keyword evidence="2" id="KW-1185">Reference proteome</keyword>
<dbReference type="RefSeq" id="WP_235985608.1">
    <property type="nucleotide sequence ID" value="NZ_VFIA01000060.1"/>
</dbReference>
<sequence length="86" mass="9728">MVSVNTDFPFNDDVLQALASQGATGELAANQPRQEWLREMAQLVDEGRVRVQIRQVFPLEQVAQAHQESEVRRGRGKLVLEVRKEG</sequence>
<protein>
    <submittedName>
        <fullName evidence="1">NADPH:quinone reductase-like Zn-dependent oxidoreductase</fullName>
    </submittedName>
</protein>